<keyword evidence="3" id="KW-1185">Reference proteome</keyword>
<dbReference type="OrthoDB" id="10336362at2759"/>
<gene>
    <name evidence="2" type="ORF">GSPATT00008889001</name>
</gene>
<feature type="coiled-coil region" evidence="1">
    <location>
        <begin position="339"/>
        <end position="412"/>
    </location>
</feature>
<accession>A0CNT0</accession>
<dbReference type="AlphaFoldDB" id="A0CNT0"/>
<sequence length="596" mass="69692">MKLSRIPVRAFGNAAYQQPIEQRHLRPSSIQQSLEPRQIMRCVSQEQKLPHPQLQYVQYPQQRQCLDLMAIQRFQPTNSKTAVRDCCSVPLKTEQQQKTCELSKVRSSAQLNLVQQDDTNQSTIIKQQNEQIQQLQTQLSEKVHQYQQLQERFNVEFKKFQEDFRHKLTNIDLNITQNDYTQQFMLEIDRKVSNLQNNLNEQIKELQENFEQKTKQSEHLVKNLSSNTSIRLNEDEQHFKQEVENLNSKLNSKADRQKVEQTIQVQIAQLQNQYQLQLQQAHQLLNKINNEKSDELSQIKNQIQNTLMHLTQQVNQKLQHMYDTINERDQENNSKKHESKQLSQHFTNLQNKFQQLQQQSIETITQLKQKNKQMEKEKQELNKQLTQQQFLVSQFQSEITKLKNTNSQLTLQLSPQAKQNSFFSTSTAVANQKSKKQLSVVNKKNEISLDDFADFNENSLLDSNESFEINETCGFSKTKKIIQVEEFQSPPRNPFKKSQLSNINKLLNENLSGQLSCKSRGKSAPLPMVNALTKAIKRRLLYLGKNDRVLTCTYDSEKHLIDCDMGLCLLDENGSPFVVSEQEKTQLIQMKLIKIN</sequence>
<dbReference type="GeneID" id="5025629"/>
<reference evidence="2 3" key="1">
    <citation type="journal article" date="2006" name="Nature">
        <title>Global trends of whole-genome duplications revealed by the ciliate Paramecium tetraurelia.</title>
        <authorList>
            <consortium name="Genoscope"/>
            <person name="Aury J.-M."/>
            <person name="Jaillon O."/>
            <person name="Duret L."/>
            <person name="Noel B."/>
            <person name="Jubin C."/>
            <person name="Porcel B.M."/>
            <person name="Segurens B."/>
            <person name="Daubin V."/>
            <person name="Anthouard V."/>
            <person name="Aiach N."/>
            <person name="Arnaiz O."/>
            <person name="Billaut A."/>
            <person name="Beisson J."/>
            <person name="Blanc I."/>
            <person name="Bouhouche K."/>
            <person name="Camara F."/>
            <person name="Duharcourt S."/>
            <person name="Guigo R."/>
            <person name="Gogendeau D."/>
            <person name="Katinka M."/>
            <person name="Keller A.-M."/>
            <person name="Kissmehl R."/>
            <person name="Klotz C."/>
            <person name="Koll F."/>
            <person name="Le Moue A."/>
            <person name="Lepere C."/>
            <person name="Malinsky S."/>
            <person name="Nowacki M."/>
            <person name="Nowak J.K."/>
            <person name="Plattner H."/>
            <person name="Poulain J."/>
            <person name="Ruiz F."/>
            <person name="Serrano V."/>
            <person name="Zagulski M."/>
            <person name="Dessen P."/>
            <person name="Betermier M."/>
            <person name="Weissenbach J."/>
            <person name="Scarpelli C."/>
            <person name="Schachter V."/>
            <person name="Sperling L."/>
            <person name="Meyer E."/>
            <person name="Cohen J."/>
            <person name="Wincker P."/>
        </authorList>
    </citation>
    <scope>NUCLEOTIDE SEQUENCE [LARGE SCALE GENOMIC DNA]</scope>
    <source>
        <strain evidence="2 3">Stock d4-2</strain>
    </source>
</reference>
<evidence type="ECO:0000313" key="3">
    <source>
        <dbReference type="Proteomes" id="UP000000600"/>
    </source>
</evidence>
<evidence type="ECO:0008006" key="4">
    <source>
        <dbReference type="Google" id="ProtNLM"/>
    </source>
</evidence>
<dbReference type="RefSeq" id="XP_001439844.1">
    <property type="nucleotide sequence ID" value="XM_001439807.1"/>
</dbReference>
<organism evidence="2 3">
    <name type="scientific">Paramecium tetraurelia</name>
    <dbReference type="NCBI Taxonomy" id="5888"/>
    <lineage>
        <taxon>Eukaryota</taxon>
        <taxon>Sar</taxon>
        <taxon>Alveolata</taxon>
        <taxon>Ciliophora</taxon>
        <taxon>Intramacronucleata</taxon>
        <taxon>Oligohymenophorea</taxon>
        <taxon>Peniculida</taxon>
        <taxon>Parameciidae</taxon>
        <taxon>Paramecium</taxon>
    </lineage>
</organism>
<dbReference type="EMBL" id="CT868119">
    <property type="protein sequence ID" value="CAK72447.1"/>
    <property type="molecule type" value="Genomic_DNA"/>
</dbReference>
<feature type="coiled-coil region" evidence="1">
    <location>
        <begin position="185"/>
        <end position="291"/>
    </location>
</feature>
<dbReference type="HOGENOM" id="CLU_456710_0_0_1"/>
<evidence type="ECO:0000256" key="1">
    <source>
        <dbReference type="SAM" id="Coils"/>
    </source>
</evidence>
<proteinExistence type="predicted"/>
<keyword evidence="1" id="KW-0175">Coiled coil</keyword>
<dbReference type="KEGG" id="ptm:GSPATT00008889001"/>
<dbReference type="Proteomes" id="UP000000600">
    <property type="component" value="Unassembled WGS sequence"/>
</dbReference>
<protein>
    <recommendedName>
        <fullName evidence="4">Doublecortin domain-containing protein</fullName>
    </recommendedName>
</protein>
<evidence type="ECO:0000313" key="2">
    <source>
        <dbReference type="EMBL" id="CAK72447.1"/>
    </source>
</evidence>
<dbReference type="OMA" id="CELSKVR"/>
<feature type="coiled-coil region" evidence="1">
    <location>
        <begin position="125"/>
        <end position="152"/>
    </location>
</feature>
<dbReference type="InParanoid" id="A0CNT0"/>
<name>A0CNT0_PARTE</name>